<accession>A0ABW2XXY7</accession>
<evidence type="ECO:0000313" key="3">
    <source>
        <dbReference type="Proteomes" id="UP001597063"/>
    </source>
</evidence>
<keyword evidence="1" id="KW-1133">Transmembrane helix</keyword>
<reference evidence="3" key="1">
    <citation type="journal article" date="2019" name="Int. J. Syst. Evol. Microbiol.">
        <title>The Global Catalogue of Microorganisms (GCM) 10K type strain sequencing project: providing services to taxonomists for standard genome sequencing and annotation.</title>
        <authorList>
            <consortium name="The Broad Institute Genomics Platform"/>
            <consortium name="The Broad Institute Genome Sequencing Center for Infectious Disease"/>
            <person name="Wu L."/>
            <person name="Ma J."/>
        </authorList>
    </citation>
    <scope>NUCLEOTIDE SEQUENCE [LARGE SCALE GENOMIC DNA]</scope>
    <source>
        <strain evidence="3">JCM 9371</strain>
    </source>
</reference>
<comment type="caution">
    <text evidence="2">The sequence shown here is derived from an EMBL/GenBank/DDBJ whole genome shotgun (WGS) entry which is preliminary data.</text>
</comment>
<dbReference type="EMBL" id="JBHTGP010000018">
    <property type="protein sequence ID" value="MFD0689887.1"/>
    <property type="molecule type" value="Genomic_DNA"/>
</dbReference>
<dbReference type="Proteomes" id="UP001597063">
    <property type="component" value="Unassembled WGS sequence"/>
</dbReference>
<protein>
    <submittedName>
        <fullName evidence="2">Uncharacterized protein</fullName>
    </submittedName>
</protein>
<proteinExistence type="predicted"/>
<evidence type="ECO:0000313" key="2">
    <source>
        <dbReference type="EMBL" id="MFD0689887.1"/>
    </source>
</evidence>
<keyword evidence="1" id="KW-0472">Membrane</keyword>
<keyword evidence="1" id="KW-0812">Transmembrane</keyword>
<name>A0ABW2XXY7_9ACTN</name>
<evidence type="ECO:0000256" key="1">
    <source>
        <dbReference type="SAM" id="Phobius"/>
    </source>
</evidence>
<sequence>MTVDGLLVGHFGVSPIVCEVETGVHIVEACVIDAHPLYNGRRFQTSAYVEVFPGQTIECSYTRLWSGRLTPGRYEAEAARGKEVQARLLIACSPLLALGVLMLIAILLNIITEIA</sequence>
<keyword evidence="3" id="KW-1185">Reference proteome</keyword>
<feature type="transmembrane region" description="Helical" evidence="1">
    <location>
        <begin position="88"/>
        <end position="111"/>
    </location>
</feature>
<gene>
    <name evidence="2" type="ORF">ACFQZM_35730</name>
</gene>
<organism evidence="2 3">
    <name type="scientific">Actinomadura fibrosa</name>
    <dbReference type="NCBI Taxonomy" id="111802"/>
    <lineage>
        <taxon>Bacteria</taxon>
        <taxon>Bacillati</taxon>
        <taxon>Actinomycetota</taxon>
        <taxon>Actinomycetes</taxon>
        <taxon>Streptosporangiales</taxon>
        <taxon>Thermomonosporaceae</taxon>
        <taxon>Actinomadura</taxon>
    </lineage>
</organism>
<dbReference type="RefSeq" id="WP_131757441.1">
    <property type="nucleotide sequence ID" value="NZ_CAACUY010000031.1"/>
</dbReference>